<dbReference type="SUPFAM" id="SSF47769">
    <property type="entry name" value="SAM/Pointed domain"/>
    <property type="match status" value="1"/>
</dbReference>
<dbReference type="Pfam" id="PF00536">
    <property type="entry name" value="SAM_1"/>
    <property type="match status" value="1"/>
</dbReference>
<dbReference type="Gene3D" id="1.10.150.50">
    <property type="entry name" value="Transcription Factor, Ets-1"/>
    <property type="match status" value="1"/>
</dbReference>
<feature type="region of interest" description="Disordered" evidence="1">
    <location>
        <begin position="525"/>
        <end position="684"/>
    </location>
</feature>
<dbReference type="EMBL" id="CAIIXF020000008">
    <property type="protein sequence ID" value="CAH1790926.1"/>
    <property type="molecule type" value="Genomic_DNA"/>
</dbReference>
<comment type="caution">
    <text evidence="2">The sequence shown here is derived from an EMBL/GenBank/DDBJ whole genome shotgun (WGS) entry which is preliminary data.</text>
</comment>
<protein>
    <submittedName>
        <fullName evidence="2">Uncharacterized protein</fullName>
    </submittedName>
</protein>
<feature type="compositionally biased region" description="Polar residues" evidence="1">
    <location>
        <begin position="667"/>
        <end position="684"/>
    </location>
</feature>
<organism evidence="2 3">
    <name type="scientific">Owenia fusiformis</name>
    <name type="common">Polychaete worm</name>
    <dbReference type="NCBI Taxonomy" id="6347"/>
    <lineage>
        <taxon>Eukaryota</taxon>
        <taxon>Metazoa</taxon>
        <taxon>Spiralia</taxon>
        <taxon>Lophotrochozoa</taxon>
        <taxon>Annelida</taxon>
        <taxon>Polychaeta</taxon>
        <taxon>Sedentaria</taxon>
        <taxon>Canalipalpata</taxon>
        <taxon>Sabellida</taxon>
        <taxon>Oweniida</taxon>
        <taxon>Oweniidae</taxon>
        <taxon>Owenia</taxon>
    </lineage>
</organism>
<evidence type="ECO:0000313" key="2">
    <source>
        <dbReference type="EMBL" id="CAH1790926.1"/>
    </source>
</evidence>
<sequence length="1130" mass="126472">MLKFKFSRNNKTWRKPLKSIAGKLPDKYWKTKIDNISIRQAKYEVSQDELSIDTNGDIIESNSDGKYMKTDTERGSPCSFGQSSDSGCSTAADTSTDSMENRNPNMETCNSQRNSTCSNSSHSNSISYHGNNNCSDGSGSHGVNDEDAGIDIGTNYHRNNNCHSNNNNYLGNNTLHDETDNHSDIKTCHMKLNNDNYGGCSDHSNSDSCYGDGSKTKKNVRFKGVGHQDICLDEDTARNRYTSGLPPLKPKPKPPPLMPPLMSKDENMLPGHMTSTDMLPGSMETEMHNSNSDRPIVSRTELDMQGTAQHGGERRQQITSLPSGSVFDRIRGKAFKSMNFPEKPVATTQAWSNQTAQKNKTVEERLKTLLTSSGLESDAETPPANQQKQDGELLIAPPPRSRQLESPTHHVARPIESPTHNHDSGVVNNGYHHDDVDNNDNVFFDDLGFTSPQNVTLNESVEISYVPSHPDERIEGARGEVMLQRKYSGNDPLPEDISSPQKNDTEKTASNIRDLCSRLYGTNVSSVRKPGFTTSASKLNSPYQDSTQRSSPQGQSSSPLSNNSSTQGHTSMERPPSYQPPPPPPKPHYVTSPETPKGNPPYLKPPPYPSPRDHPLEEPKPKLPPRNKTTAPASPVRTHRPMGNQQWNQNLSNQNTENGFTKIHNMPGNQNKPHVQFKTDNNAPNRTPVASRMMPYVKQSTPQDHNQLLGNDQLYSQDFSSSSLNIFNMTGKSQDVYPDYGIHHGDIVDINDVTADVSSLRSVTPPLPPLSPNMTPPLTPEDSPRGLPKFHNRSVSAINLKNALSNNALSTAAPDVVTSASKLKKKKPTQTGMRRSLSGHPNMKYEDRKYRKSKSRSKTPNLRVSSSRLQQLSMSELLERTEDETTDFDNDTVSDFPGTNTDLESTLGGEEADIIRQQLDGLELMYHEILKMLGVNKDSMPEHLKKLYGKRLHKSRRSHSARRQAKELKNINKRFARLESHVVTLARSVAHLSSEMRSQNTVYQDIDLLKTELLTMKERQHSMVGTGGNGALDDWDRFRGWVPAMTNPKRISKLTKFFGKEPPLLNIFLEKLGYNKWIPNFENEHIGMVELPYMTEERLQKIGIPMGPRLRILQEAQMCFRQENFNIYIV</sequence>
<evidence type="ECO:0000313" key="3">
    <source>
        <dbReference type="Proteomes" id="UP000749559"/>
    </source>
</evidence>
<feature type="compositionally biased region" description="Pro residues" evidence="1">
    <location>
        <begin position="765"/>
        <end position="779"/>
    </location>
</feature>
<feature type="region of interest" description="Disordered" evidence="1">
    <location>
        <begin position="338"/>
        <end position="359"/>
    </location>
</feature>
<feature type="compositionally biased region" description="Basic and acidic residues" evidence="1">
    <location>
        <begin position="611"/>
        <end position="621"/>
    </location>
</feature>
<feature type="region of interest" description="Disordered" evidence="1">
    <location>
        <begin position="761"/>
        <end position="784"/>
    </location>
</feature>
<feature type="region of interest" description="Disordered" evidence="1">
    <location>
        <begin position="242"/>
        <end position="264"/>
    </location>
</feature>
<reference evidence="2" key="1">
    <citation type="submission" date="2022-03" db="EMBL/GenBank/DDBJ databases">
        <authorList>
            <person name="Martin C."/>
        </authorList>
    </citation>
    <scope>NUCLEOTIDE SEQUENCE</scope>
</reference>
<feature type="region of interest" description="Disordered" evidence="1">
    <location>
        <begin position="306"/>
        <end position="325"/>
    </location>
</feature>
<proteinExistence type="predicted"/>
<dbReference type="AlphaFoldDB" id="A0A8J1XXM5"/>
<feature type="compositionally biased region" description="Polar residues" evidence="1">
    <location>
        <begin position="346"/>
        <end position="359"/>
    </location>
</feature>
<feature type="region of interest" description="Disordered" evidence="1">
    <location>
        <begin position="71"/>
        <end position="122"/>
    </location>
</feature>
<feature type="compositionally biased region" description="Low complexity" evidence="1">
    <location>
        <begin position="644"/>
        <end position="655"/>
    </location>
</feature>
<feature type="compositionally biased region" description="Polar residues" evidence="1">
    <location>
        <begin position="525"/>
        <end position="545"/>
    </location>
</feature>
<gene>
    <name evidence="2" type="ORF">OFUS_LOCUS16077</name>
</gene>
<feature type="compositionally biased region" description="Low complexity" evidence="1">
    <location>
        <begin position="546"/>
        <end position="568"/>
    </location>
</feature>
<keyword evidence="3" id="KW-1185">Reference proteome</keyword>
<dbReference type="InterPro" id="IPR013761">
    <property type="entry name" value="SAM/pointed_sf"/>
</dbReference>
<feature type="compositionally biased region" description="Pro residues" evidence="1">
    <location>
        <begin position="247"/>
        <end position="259"/>
    </location>
</feature>
<feature type="compositionally biased region" description="Polar residues" evidence="1">
    <location>
        <begin position="79"/>
        <end position="109"/>
    </location>
</feature>
<accession>A0A8J1XXM5</accession>
<dbReference type="OrthoDB" id="8188202at2759"/>
<feature type="compositionally biased region" description="Low complexity" evidence="1">
    <location>
        <begin position="110"/>
        <end position="122"/>
    </location>
</feature>
<dbReference type="Proteomes" id="UP000749559">
    <property type="component" value="Unassembled WGS sequence"/>
</dbReference>
<dbReference type="InterPro" id="IPR001660">
    <property type="entry name" value="SAM"/>
</dbReference>
<feature type="compositionally biased region" description="Pro residues" evidence="1">
    <location>
        <begin position="598"/>
        <end position="610"/>
    </location>
</feature>
<evidence type="ECO:0000256" key="1">
    <source>
        <dbReference type="SAM" id="MobiDB-lite"/>
    </source>
</evidence>
<feature type="region of interest" description="Disordered" evidence="1">
    <location>
        <begin position="487"/>
        <end position="510"/>
    </location>
</feature>
<feature type="compositionally biased region" description="Pro residues" evidence="1">
    <location>
        <begin position="577"/>
        <end position="587"/>
    </location>
</feature>
<feature type="region of interest" description="Disordered" evidence="1">
    <location>
        <begin position="815"/>
        <end position="867"/>
    </location>
</feature>
<feature type="region of interest" description="Disordered" evidence="1">
    <location>
        <begin position="413"/>
        <end position="434"/>
    </location>
</feature>
<dbReference type="SMART" id="SM00454">
    <property type="entry name" value="SAM"/>
    <property type="match status" value="1"/>
</dbReference>
<feature type="region of interest" description="Disordered" evidence="1">
    <location>
        <begin position="372"/>
        <end position="392"/>
    </location>
</feature>
<name>A0A8J1XXM5_OWEFU</name>